<feature type="domain" description="DUF4440" evidence="1">
    <location>
        <begin position="9"/>
        <end position="96"/>
    </location>
</feature>
<dbReference type="Gene3D" id="3.10.450.50">
    <property type="match status" value="1"/>
</dbReference>
<keyword evidence="2" id="KW-1185">Reference proteome</keyword>
<protein>
    <submittedName>
        <fullName evidence="3">DUF4440 domain-containing protein</fullName>
    </submittedName>
</protein>
<reference evidence="3" key="1">
    <citation type="submission" date="2017-02" db="UniProtKB">
        <authorList>
            <consortium name="WormBaseParasite"/>
        </authorList>
    </citation>
    <scope>IDENTIFICATION</scope>
</reference>
<organism evidence="2 3">
    <name type="scientific">Ascaris lumbricoides</name>
    <name type="common">Giant roundworm</name>
    <dbReference type="NCBI Taxonomy" id="6252"/>
    <lineage>
        <taxon>Eukaryota</taxon>
        <taxon>Metazoa</taxon>
        <taxon>Ecdysozoa</taxon>
        <taxon>Nematoda</taxon>
        <taxon>Chromadorea</taxon>
        <taxon>Rhabditida</taxon>
        <taxon>Spirurina</taxon>
        <taxon>Ascaridomorpha</taxon>
        <taxon>Ascaridoidea</taxon>
        <taxon>Ascarididae</taxon>
        <taxon>Ascaris</taxon>
    </lineage>
</organism>
<proteinExistence type="predicted"/>
<dbReference type="Proteomes" id="UP000036681">
    <property type="component" value="Unplaced"/>
</dbReference>
<dbReference type="Pfam" id="PF14534">
    <property type="entry name" value="DUF4440"/>
    <property type="match status" value="1"/>
</dbReference>
<accession>A0A0M3HZC6</accession>
<sequence>MDLGIAEFQKLHNDLNALYKDGKHEELLKHYTDDCYFLTPFQAPYGIKEAPEAFKNTKMQGYDKSELTITVDDVKVNGGLAIDRGHYLLKHEGEKKGRKQSCGTSRKLGFCISLKYGPKKGLPTHDSSCGPDN</sequence>
<dbReference type="InterPro" id="IPR032710">
    <property type="entry name" value="NTF2-like_dom_sf"/>
</dbReference>
<dbReference type="WBParaSite" id="ALUE_0000903201-mRNA-1">
    <property type="protein sequence ID" value="ALUE_0000903201-mRNA-1"/>
    <property type="gene ID" value="ALUE_0000903201"/>
</dbReference>
<name>A0A0M3HZC6_ASCLU</name>
<dbReference type="InterPro" id="IPR027843">
    <property type="entry name" value="DUF4440"/>
</dbReference>
<dbReference type="AlphaFoldDB" id="A0A0M3HZC6"/>
<evidence type="ECO:0000259" key="1">
    <source>
        <dbReference type="Pfam" id="PF14534"/>
    </source>
</evidence>
<evidence type="ECO:0000313" key="3">
    <source>
        <dbReference type="WBParaSite" id="ALUE_0000903201-mRNA-1"/>
    </source>
</evidence>
<dbReference type="SUPFAM" id="SSF54427">
    <property type="entry name" value="NTF2-like"/>
    <property type="match status" value="1"/>
</dbReference>
<evidence type="ECO:0000313" key="2">
    <source>
        <dbReference type="Proteomes" id="UP000036681"/>
    </source>
</evidence>